<dbReference type="EMBL" id="JAPFFL010000002">
    <property type="protein sequence ID" value="KAJ6742102.1"/>
    <property type="molecule type" value="Genomic_DNA"/>
</dbReference>
<dbReference type="SUPFAM" id="SSF54928">
    <property type="entry name" value="RNA-binding domain, RBD"/>
    <property type="match status" value="1"/>
</dbReference>
<feature type="compositionally biased region" description="Acidic residues" evidence="9">
    <location>
        <begin position="67"/>
        <end position="78"/>
    </location>
</feature>
<feature type="region of interest" description="Disordered" evidence="9">
    <location>
        <begin position="237"/>
        <end position="260"/>
    </location>
</feature>
<evidence type="ECO:0000256" key="5">
    <source>
        <dbReference type="ARBA" id="ARBA00022771"/>
    </source>
</evidence>
<evidence type="ECO:0000256" key="2">
    <source>
        <dbReference type="ARBA" id="ARBA00008423"/>
    </source>
</evidence>
<comment type="caution">
    <text evidence="11">The sequence shown here is derived from an EMBL/GenBank/DDBJ whole genome shotgun (WGS) entry which is preliminary data.</text>
</comment>
<evidence type="ECO:0000256" key="9">
    <source>
        <dbReference type="SAM" id="MobiDB-lite"/>
    </source>
</evidence>
<evidence type="ECO:0000256" key="4">
    <source>
        <dbReference type="ARBA" id="ARBA00022737"/>
    </source>
</evidence>
<dbReference type="InterPro" id="IPR012677">
    <property type="entry name" value="Nucleotide-bd_a/b_plait_sf"/>
</dbReference>
<dbReference type="GO" id="GO:0008270">
    <property type="term" value="F:zinc ion binding"/>
    <property type="evidence" value="ECO:0007669"/>
    <property type="project" value="UniProtKB-KW"/>
</dbReference>
<organism evidence="11 12">
    <name type="scientific">Salix viminalis</name>
    <name type="common">Common osier</name>
    <name type="synonym">Basket willow</name>
    <dbReference type="NCBI Taxonomy" id="40686"/>
    <lineage>
        <taxon>Eukaryota</taxon>
        <taxon>Viridiplantae</taxon>
        <taxon>Streptophyta</taxon>
        <taxon>Embryophyta</taxon>
        <taxon>Tracheophyta</taxon>
        <taxon>Spermatophyta</taxon>
        <taxon>Magnoliopsida</taxon>
        <taxon>eudicotyledons</taxon>
        <taxon>Gunneridae</taxon>
        <taxon>Pentapetalae</taxon>
        <taxon>rosids</taxon>
        <taxon>fabids</taxon>
        <taxon>Malpighiales</taxon>
        <taxon>Salicaceae</taxon>
        <taxon>Saliceae</taxon>
        <taxon>Salix</taxon>
    </lineage>
</organism>
<dbReference type="InterPro" id="IPR040366">
    <property type="entry name" value="Nab2/ZC3H14"/>
</dbReference>
<feature type="compositionally biased region" description="Low complexity" evidence="9">
    <location>
        <begin position="299"/>
        <end position="314"/>
    </location>
</feature>
<sequence>MPILPLFVSWLWEFLSKNYMNPNASSDVENATGDGNATGKKQASKSSIIKPSDDSKQLSEGVKCRDDEDLSSESLEEGELPRTHHESIKEFEVSEIGYGESLKCASSRVEAYSGDLGVGGEESIPRKKVYTRSLRCEKLDVANVAGRMLFTRAAADAILHQRGRVHGNVRDRLGKLPAGGSFANANMKGVEKIKEEVFECYGESTELNQSTHSLHDGRKFCGRLSEYFDIKTGASQDGHKRQFSDISSHQSGVSDSMDEEDAFIKKDRRLLPKEDSGVLSENCVSSGAGTPKKPKKMGSASSSNASTSSKDNNNVTANLNPVHKQLMDMKLRLEQLETEIVKLQSKKVEKKEQSSSKSGSFNHLEGGESRTVVVKNVHIAATREALRSYFAKCGDVDRVIKLTDTDGIKQKAYAFVTFSSKHSADKALELSGKSFFSRIIWVRRTGELLQKSRCAPHNGRRECSTTTVPIYSGGGDGGSRRPTKYTL</sequence>
<evidence type="ECO:0000259" key="10">
    <source>
        <dbReference type="PROSITE" id="PS50102"/>
    </source>
</evidence>
<dbReference type="SMART" id="SM00360">
    <property type="entry name" value="RRM"/>
    <property type="match status" value="1"/>
</dbReference>
<keyword evidence="4" id="KW-0677">Repeat</keyword>
<feature type="domain" description="RRM" evidence="10">
    <location>
        <begin position="370"/>
        <end position="447"/>
    </location>
</feature>
<dbReference type="PANTHER" id="PTHR14738:SF29">
    <property type="entry name" value="ZINC FINGER CCCH DOMAIN-CONTAINING PROTEIN 14"/>
    <property type="match status" value="1"/>
</dbReference>
<keyword evidence="5" id="KW-0863">Zinc-finger</keyword>
<comment type="similarity">
    <text evidence="2">Belongs to the ZC3H14 family.</text>
</comment>
<dbReference type="AlphaFoldDB" id="A0A9Q0V5C0"/>
<keyword evidence="7" id="KW-0539">Nucleus</keyword>
<reference evidence="11" key="1">
    <citation type="submission" date="2022-11" db="EMBL/GenBank/DDBJ databases">
        <authorList>
            <person name="Hyden B.L."/>
            <person name="Feng K."/>
            <person name="Yates T."/>
            <person name="Jawdy S."/>
            <person name="Smart L.B."/>
            <person name="Muchero W."/>
        </authorList>
    </citation>
    <scope>NUCLEOTIDE SEQUENCE</scope>
    <source>
        <tissue evidence="11">Shoot tip</tissue>
    </source>
</reference>
<dbReference type="GO" id="GO:0043488">
    <property type="term" value="P:regulation of mRNA stability"/>
    <property type="evidence" value="ECO:0007669"/>
    <property type="project" value="InterPro"/>
</dbReference>
<keyword evidence="12" id="KW-1185">Reference proteome</keyword>
<dbReference type="OrthoDB" id="4726at2759"/>
<comment type="subcellular location">
    <subcellularLocation>
        <location evidence="1">Nucleus</location>
    </subcellularLocation>
</comment>
<feature type="region of interest" description="Disordered" evidence="9">
    <location>
        <begin position="275"/>
        <end position="317"/>
    </location>
</feature>
<dbReference type="GO" id="GO:0008143">
    <property type="term" value="F:poly(A) binding"/>
    <property type="evidence" value="ECO:0007669"/>
    <property type="project" value="InterPro"/>
</dbReference>
<evidence type="ECO:0000256" key="1">
    <source>
        <dbReference type="ARBA" id="ARBA00004123"/>
    </source>
</evidence>
<evidence type="ECO:0000313" key="12">
    <source>
        <dbReference type="Proteomes" id="UP001151529"/>
    </source>
</evidence>
<keyword evidence="6" id="KW-0862">Zinc</keyword>
<feature type="compositionally biased region" description="Polar residues" evidence="9">
    <location>
        <begin position="30"/>
        <end position="41"/>
    </location>
</feature>
<accession>A0A9Q0V5C0</accession>
<dbReference type="InterPro" id="IPR000504">
    <property type="entry name" value="RRM_dom"/>
</dbReference>
<gene>
    <name evidence="11" type="ORF">OIU85_016206</name>
</gene>
<keyword evidence="8" id="KW-0694">RNA-binding</keyword>
<dbReference type="Pfam" id="PF00076">
    <property type="entry name" value="RRM_1"/>
    <property type="match status" value="1"/>
</dbReference>
<evidence type="ECO:0000256" key="7">
    <source>
        <dbReference type="ARBA" id="ARBA00023242"/>
    </source>
</evidence>
<feature type="compositionally biased region" description="Polar residues" evidence="9">
    <location>
        <begin position="244"/>
        <end position="254"/>
    </location>
</feature>
<evidence type="ECO:0000256" key="8">
    <source>
        <dbReference type="PROSITE-ProRule" id="PRU00176"/>
    </source>
</evidence>
<evidence type="ECO:0000256" key="6">
    <source>
        <dbReference type="ARBA" id="ARBA00022833"/>
    </source>
</evidence>
<dbReference type="PANTHER" id="PTHR14738">
    <property type="entry name" value="ZINC FINGER CCCH DOMAIN-CONTAINING PROTEIN 14"/>
    <property type="match status" value="1"/>
</dbReference>
<dbReference type="PROSITE" id="PS50102">
    <property type="entry name" value="RRM"/>
    <property type="match status" value="1"/>
</dbReference>
<name>A0A9Q0V5C0_SALVM</name>
<keyword evidence="3" id="KW-0479">Metal-binding</keyword>
<evidence type="ECO:0000256" key="3">
    <source>
        <dbReference type="ARBA" id="ARBA00022723"/>
    </source>
</evidence>
<reference evidence="11" key="2">
    <citation type="journal article" date="2023" name="Int. J. Mol. Sci.">
        <title>De Novo Assembly and Annotation of 11 Diverse Shrub Willow (Salix) Genomes Reveals Novel Gene Organization in Sex-Linked Regions.</title>
        <authorList>
            <person name="Hyden B."/>
            <person name="Feng K."/>
            <person name="Yates T.B."/>
            <person name="Jawdy S."/>
            <person name="Cereghino C."/>
            <person name="Smart L.B."/>
            <person name="Muchero W."/>
        </authorList>
    </citation>
    <scope>NUCLEOTIDE SEQUENCE [LARGE SCALE GENOMIC DNA]</scope>
    <source>
        <tissue evidence="11">Shoot tip</tissue>
    </source>
</reference>
<protein>
    <submittedName>
        <fullName evidence="11">ZINC FINGER CCCH DOMAIN-CONTAINING PROTEIN 14</fullName>
    </submittedName>
</protein>
<dbReference type="InterPro" id="IPR035979">
    <property type="entry name" value="RBD_domain_sf"/>
</dbReference>
<dbReference type="CDD" id="cd00590">
    <property type="entry name" value="RRM_SF"/>
    <property type="match status" value="1"/>
</dbReference>
<dbReference type="Proteomes" id="UP001151529">
    <property type="component" value="Chromosome 6"/>
</dbReference>
<feature type="region of interest" description="Disordered" evidence="9">
    <location>
        <begin position="344"/>
        <end position="364"/>
    </location>
</feature>
<proteinExistence type="inferred from homology"/>
<dbReference type="Gene3D" id="3.30.70.330">
    <property type="match status" value="1"/>
</dbReference>
<evidence type="ECO:0000313" key="11">
    <source>
        <dbReference type="EMBL" id="KAJ6742102.1"/>
    </source>
</evidence>
<feature type="compositionally biased region" description="Basic and acidic residues" evidence="9">
    <location>
        <begin position="51"/>
        <end position="66"/>
    </location>
</feature>
<dbReference type="GO" id="GO:0005737">
    <property type="term" value="C:cytoplasm"/>
    <property type="evidence" value="ECO:0007669"/>
    <property type="project" value="TreeGrafter"/>
</dbReference>
<feature type="region of interest" description="Disordered" evidence="9">
    <location>
        <begin position="30"/>
        <end position="84"/>
    </location>
</feature>
<dbReference type="GO" id="GO:0005634">
    <property type="term" value="C:nucleus"/>
    <property type="evidence" value="ECO:0007669"/>
    <property type="project" value="UniProtKB-SubCell"/>
</dbReference>